<evidence type="ECO:0000256" key="4">
    <source>
        <dbReference type="ARBA" id="ARBA00022989"/>
    </source>
</evidence>
<dbReference type="InterPro" id="IPR001807">
    <property type="entry name" value="ClC"/>
</dbReference>
<keyword evidence="12" id="KW-1185">Reference proteome</keyword>
<keyword evidence="4 10" id="KW-1133">Transmembrane helix</keyword>
<dbReference type="AlphaFoldDB" id="A0A927BAW2"/>
<dbReference type="GO" id="GO:0005254">
    <property type="term" value="F:chloride channel activity"/>
    <property type="evidence" value="ECO:0007669"/>
    <property type="project" value="UniProtKB-KW"/>
</dbReference>
<proteinExistence type="predicted"/>
<protein>
    <submittedName>
        <fullName evidence="11">Chloride channel protein</fullName>
    </submittedName>
</protein>
<dbReference type="Gene3D" id="1.10.3080.10">
    <property type="entry name" value="Clc chloride channel"/>
    <property type="match status" value="1"/>
</dbReference>
<feature type="transmembrane region" description="Helical" evidence="10">
    <location>
        <begin position="72"/>
        <end position="89"/>
    </location>
</feature>
<sequence>MPFFPSRYAQALAWLDQQLLQRLYTDRVRRLILQSFPFWFASVVVGLVAVGYERLFIWAELVSFAWLRREPLLAFGLTPLAFLVSWALVQRWAPAARGSGIPQVMAGIELSNPAQHHRTGYLLSLRVAFVKVLSSVALLLGGGVIGREGPTIQVAAAIFRAINKLQPAGWPQLSRQIALVTGGAAGLAAAFNTPLGGIVFVVEELTQMHMARFRMAVFSAVIVAGLTAQSLLGPYLYLGFPKVTSHAGWFLATVALVAVICGLAGAVFAKALLWLGNYRKRFTTWGRQAAWVAGCGLLLAGLAYAVGQEGVGTGKPIINRLLFQNDGQTPWYLFPVRFAGMALSYSGGGAGGIFATSLSAGAVLGDGLCRLGGVSLEDRNLLILVSMVSFLTGVVRSPFTAAILVLEMTDRHSAIFQLLLSGITAQAVASLVDPHSFYEHLKAGFMRETLTESSLPAPRPAGSPTQE</sequence>
<evidence type="ECO:0000256" key="3">
    <source>
        <dbReference type="ARBA" id="ARBA00022692"/>
    </source>
</evidence>
<keyword evidence="8" id="KW-0868">Chloride</keyword>
<organism evidence="11 12">
    <name type="scientific">Hymenobacter montanus</name>
    <dbReference type="NCBI Taxonomy" id="2771359"/>
    <lineage>
        <taxon>Bacteria</taxon>
        <taxon>Pseudomonadati</taxon>
        <taxon>Bacteroidota</taxon>
        <taxon>Cytophagia</taxon>
        <taxon>Cytophagales</taxon>
        <taxon>Hymenobacteraceae</taxon>
        <taxon>Hymenobacter</taxon>
    </lineage>
</organism>
<evidence type="ECO:0000256" key="7">
    <source>
        <dbReference type="ARBA" id="ARBA00023173"/>
    </source>
</evidence>
<dbReference type="PRINTS" id="PR00762">
    <property type="entry name" value="CLCHANNEL"/>
</dbReference>
<evidence type="ECO:0000256" key="8">
    <source>
        <dbReference type="ARBA" id="ARBA00023214"/>
    </source>
</evidence>
<gene>
    <name evidence="11" type="ORF">IC235_02725</name>
</gene>
<dbReference type="Pfam" id="PF00654">
    <property type="entry name" value="Voltage_CLC"/>
    <property type="match status" value="1"/>
</dbReference>
<dbReference type="Proteomes" id="UP000612233">
    <property type="component" value="Unassembled WGS sequence"/>
</dbReference>
<evidence type="ECO:0000256" key="9">
    <source>
        <dbReference type="ARBA" id="ARBA00023303"/>
    </source>
</evidence>
<feature type="transmembrane region" description="Helical" evidence="10">
    <location>
        <begin position="288"/>
        <end position="306"/>
    </location>
</feature>
<evidence type="ECO:0000313" key="12">
    <source>
        <dbReference type="Proteomes" id="UP000612233"/>
    </source>
</evidence>
<dbReference type="CDD" id="cd01034">
    <property type="entry name" value="EriC_like"/>
    <property type="match status" value="1"/>
</dbReference>
<keyword evidence="3 10" id="KW-0812">Transmembrane</keyword>
<evidence type="ECO:0000256" key="10">
    <source>
        <dbReference type="SAM" id="Phobius"/>
    </source>
</evidence>
<keyword evidence="9" id="KW-0407">Ion channel</keyword>
<dbReference type="PANTHER" id="PTHR43427">
    <property type="entry name" value="CHLORIDE CHANNEL PROTEIN CLC-E"/>
    <property type="match status" value="1"/>
</dbReference>
<dbReference type="InterPro" id="IPR014743">
    <property type="entry name" value="Cl-channel_core"/>
</dbReference>
<dbReference type="GO" id="GO:0034707">
    <property type="term" value="C:chloride channel complex"/>
    <property type="evidence" value="ECO:0007669"/>
    <property type="project" value="UniProtKB-KW"/>
</dbReference>
<feature type="transmembrane region" description="Helical" evidence="10">
    <location>
        <begin position="177"/>
        <end position="201"/>
    </location>
</feature>
<reference evidence="11" key="1">
    <citation type="submission" date="2020-09" db="EMBL/GenBank/DDBJ databases">
        <authorList>
            <person name="Kim M.K."/>
        </authorList>
    </citation>
    <scope>NUCLEOTIDE SEQUENCE</scope>
    <source>
        <strain evidence="11">BT664</strain>
    </source>
</reference>
<dbReference type="InterPro" id="IPR050368">
    <property type="entry name" value="ClC-type_chloride_channel"/>
</dbReference>
<evidence type="ECO:0000313" key="11">
    <source>
        <dbReference type="EMBL" id="MBD2766804.1"/>
    </source>
</evidence>
<feature type="transmembrane region" description="Helical" evidence="10">
    <location>
        <begin position="31"/>
        <end position="52"/>
    </location>
</feature>
<dbReference type="RefSeq" id="WP_191003627.1">
    <property type="nucleotide sequence ID" value="NZ_JACXAD010000002.1"/>
</dbReference>
<keyword evidence="6 10" id="KW-0472">Membrane</keyword>
<feature type="transmembrane region" description="Helical" evidence="10">
    <location>
        <begin position="381"/>
        <end position="406"/>
    </location>
</feature>
<keyword evidence="2" id="KW-0813">Transport</keyword>
<evidence type="ECO:0000256" key="2">
    <source>
        <dbReference type="ARBA" id="ARBA00022448"/>
    </source>
</evidence>
<comment type="subcellular location">
    <subcellularLocation>
        <location evidence="1">Membrane</location>
        <topology evidence="1">Multi-pass membrane protein</topology>
    </subcellularLocation>
</comment>
<accession>A0A927BAW2</accession>
<keyword evidence="5" id="KW-0406">Ion transport</keyword>
<feature type="transmembrane region" description="Helical" evidence="10">
    <location>
        <begin position="213"/>
        <end position="237"/>
    </location>
</feature>
<evidence type="ECO:0000256" key="6">
    <source>
        <dbReference type="ARBA" id="ARBA00023136"/>
    </source>
</evidence>
<name>A0A927BAW2_9BACT</name>
<keyword evidence="7" id="KW-0869">Chloride channel</keyword>
<feature type="transmembrane region" description="Helical" evidence="10">
    <location>
        <begin position="412"/>
        <end position="432"/>
    </location>
</feature>
<comment type="caution">
    <text evidence="11">The sequence shown here is derived from an EMBL/GenBank/DDBJ whole genome shotgun (WGS) entry which is preliminary data.</text>
</comment>
<evidence type="ECO:0000256" key="5">
    <source>
        <dbReference type="ARBA" id="ARBA00023065"/>
    </source>
</evidence>
<feature type="transmembrane region" description="Helical" evidence="10">
    <location>
        <begin position="342"/>
        <end position="369"/>
    </location>
</feature>
<dbReference type="EMBL" id="JACXAD010000002">
    <property type="protein sequence ID" value="MBD2766804.1"/>
    <property type="molecule type" value="Genomic_DNA"/>
</dbReference>
<feature type="transmembrane region" description="Helical" evidence="10">
    <location>
        <begin position="249"/>
        <end position="276"/>
    </location>
</feature>
<dbReference type="SUPFAM" id="SSF81340">
    <property type="entry name" value="Clc chloride channel"/>
    <property type="match status" value="1"/>
</dbReference>
<feature type="transmembrane region" description="Helical" evidence="10">
    <location>
        <begin position="123"/>
        <end position="145"/>
    </location>
</feature>
<evidence type="ECO:0000256" key="1">
    <source>
        <dbReference type="ARBA" id="ARBA00004141"/>
    </source>
</evidence>
<dbReference type="PANTHER" id="PTHR43427:SF6">
    <property type="entry name" value="CHLORIDE CHANNEL PROTEIN CLC-E"/>
    <property type="match status" value="1"/>
</dbReference>